<proteinExistence type="predicted"/>
<evidence type="ECO:0000256" key="8">
    <source>
        <dbReference type="SAM" id="MobiDB-lite"/>
    </source>
</evidence>
<accession>A0A931GFS0</accession>
<protein>
    <submittedName>
        <fullName evidence="9">Sec-independent protein translocase protein TatB</fullName>
    </submittedName>
</protein>
<evidence type="ECO:0000256" key="3">
    <source>
        <dbReference type="ARBA" id="ARBA00022692"/>
    </source>
</evidence>
<name>A0A931GFS0_9MICC</name>
<feature type="compositionally biased region" description="Basic and acidic residues" evidence="8">
    <location>
        <begin position="124"/>
        <end position="136"/>
    </location>
</feature>
<dbReference type="Proteomes" id="UP000625033">
    <property type="component" value="Unassembled WGS sequence"/>
</dbReference>
<comment type="caution">
    <text evidence="9">The sequence shown here is derived from an EMBL/GenBank/DDBJ whole genome shotgun (WGS) entry which is preliminary data.</text>
</comment>
<reference evidence="9" key="1">
    <citation type="submission" date="2020-11" db="EMBL/GenBank/DDBJ databases">
        <title>Sequencing the genomes of 1000 actinobacteria strains.</title>
        <authorList>
            <person name="Klenk H.-P."/>
        </authorList>
    </citation>
    <scope>NUCLEOTIDE SEQUENCE</scope>
    <source>
        <strain evidence="9">DSM 26152</strain>
    </source>
</reference>
<gene>
    <name evidence="9" type="ORF">IW252_002317</name>
</gene>
<dbReference type="PRINTS" id="PR01506">
    <property type="entry name" value="TATBPROTEIN"/>
</dbReference>
<organism evidence="9 10">
    <name type="scientific">Zhihengliuella flava</name>
    <dbReference type="NCBI Taxonomy" id="1285193"/>
    <lineage>
        <taxon>Bacteria</taxon>
        <taxon>Bacillati</taxon>
        <taxon>Actinomycetota</taxon>
        <taxon>Actinomycetes</taxon>
        <taxon>Micrococcales</taxon>
        <taxon>Micrococcaceae</taxon>
        <taxon>Zhihengliuella</taxon>
    </lineage>
</organism>
<evidence type="ECO:0000313" key="9">
    <source>
        <dbReference type="EMBL" id="MBG6085550.1"/>
    </source>
</evidence>
<keyword evidence="3" id="KW-0812">Transmembrane</keyword>
<keyword evidence="7" id="KW-0472">Membrane</keyword>
<dbReference type="NCBIfam" id="NF002377">
    <property type="entry name" value="PRK01371.1-4"/>
    <property type="match status" value="1"/>
</dbReference>
<evidence type="ECO:0000313" key="10">
    <source>
        <dbReference type="Proteomes" id="UP000625033"/>
    </source>
</evidence>
<dbReference type="RefSeq" id="WP_196836724.1">
    <property type="nucleotide sequence ID" value="NZ_JADOTZ010000001.1"/>
</dbReference>
<dbReference type="Gene3D" id="1.20.5.3310">
    <property type="match status" value="1"/>
</dbReference>
<feature type="region of interest" description="Disordered" evidence="8">
    <location>
        <begin position="91"/>
        <end position="136"/>
    </location>
</feature>
<comment type="subcellular location">
    <subcellularLocation>
        <location evidence="1">Membrane</location>
        <topology evidence="1">Single-pass membrane protein</topology>
    </subcellularLocation>
</comment>
<dbReference type="Pfam" id="PF02416">
    <property type="entry name" value="TatA_B_E"/>
    <property type="match status" value="1"/>
</dbReference>
<evidence type="ECO:0000256" key="6">
    <source>
        <dbReference type="ARBA" id="ARBA00023010"/>
    </source>
</evidence>
<feature type="compositionally biased region" description="Low complexity" evidence="8">
    <location>
        <begin position="106"/>
        <end position="120"/>
    </location>
</feature>
<keyword evidence="4" id="KW-0653">Protein transport</keyword>
<dbReference type="EMBL" id="JADOTZ010000001">
    <property type="protein sequence ID" value="MBG6085550.1"/>
    <property type="molecule type" value="Genomic_DNA"/>
</dbReference>
<evidence type="ECO:0000256" key="1">
    <source>
        <dbReference type="ARBA" id="ARBA00004167"/>
    </source>
</evidence>
<evidence type="ECO:0000256" key="5">
    <source>
        <dbReference type="ARBA" id="ARBA00022989"/>
    </source>
</evidence>
<sequence length="136" mass="14951">MFGINGSEFIILALLAVLILGPDKLPGYAQQLAQLVKNVRRMANGAKEQLREEVGDEITEIEWRKLDPRQYDPRRIIKEALLDDFEDAARAAKESPSVPTARKSIPSSTPAVTPTLPAAAQRLEAGERAPFDLDAT</sequence>
<evidence type="ECO:0000256" key="2">
    <source>
        <dbReference type="ARBA" id="ARBA00022448"/>
    </source>
</evidence>
<evidence type="ECO:0000256" key="4">
    <source>
        <dbReference type="ARBA" id="ARBA00022927"/>
    </source>
</evidence>
<keyword evidence="6" id="KW-0811">Translocation</keyword>
<dbReference type="InterPro" id="IPR003369">
    <property type="entry name" value="TatA/B/E"/>
</dbReference>
<keyword evidence="5" id="KW-1133">Transmembrane helix</keyword>
<keyword evidence="10" id="KW-1185">Reference proteome</keyword>
<evidence type="ECO:0000256" key="7">
    <source>
        <dbReference type="ARBA" id="ARBA00023136"/>
    </source>
</evidence>
<keyword evidence="2" id="KW-0813">Transport</keyword>
<dbReference type="AlphaFoldDB" id="A0A931GFS0"/>